<dbReference type="InterPro" id="IPR001965">
    <property type="entry name" value="Znf_PHD"/>
</dbReference>
<sequence>MVVNDRPFKRLKRAVTVTSTDLYDFHSIPSEIDGGAAVTAPFRCNVRSFLKNHARLTSPQTLFPSLMTWQILFRVCGSDLFDSTVALDIVEEDVTRSRSSVYCDQCRVVGWSGHPVCLKRYHFIIRADPSDAIGPYQRRCSRCSNLVHLSEPRCKWCNFDITVDDLEDWVYLQIEDNTHLLHGVVHSNGYGHLLTLNGREGGSKILSGSDIMGFWDRLCASLAVRKVSVMDLSKKFGLEFRLLHAITNGRSWYGNWGYEFGTGSYALTQDAYQKAVNTLSCLPLSSFLFEGRGPRNRLQRVIALYRSLADTELLTIKDLFSFLLKLIHEGRKPLTAITSEQHGYTSTSNVLCAWTSNDVVDVQHALIKVLLASGAYIENRWVSRRALKGAVCGRVASPELVDYSLKHLGGKLAANGMVVCSRCNPNSSEVEFRLEPLSAVQNRFGHMSSYPSEEQVVSDLRFLFDSIVHPDKMESNGHKISKKLMADSARKLLDCKQFMKDYKPERMAVELPSAIRLWCHVELSDQPKEDPSPPPELIVLPLNATVADLKSEVTSVFQEVYAMYKRFRADKLLGYGSITDSFTLKFLLGTSGSVRVLGKCATKHGLSRFRMERGTETWKVDCQCGAKDDDGERMLACDTCGVWQHTRCAGIDNNDDIPSKFLCGRCVKACKSNTNTTCRVEVVATDIPTVACNMTVNFGVR</sequence>
<keyword evidence="2" id="KW-0863">Zinc-finger</keyword>
<proteinExistence type="predicted"/>
<dbReference type="AlphaFoldDB" id="A0AAN9ETU1"/>
<comment type="caution">
    <text evidence="7">The sequence shown here is derived from an EMBL/GenBank/DDBJ whole genome shotgun (WGS) entry which is preliminary data.</text>
</comment>
<dbReference type="InterPro" id="IPR013083">
    <property type="entry name" value="Znf_RING/FYVE/PHD"/>
</dbReference>
<dbReference type="InterPro" id="IPR058054">
    <property type="entry name" value="Znf_MS1-like"/>
</dbReference>
<dbReference type="CDD" id="cd15556">
    <property type="entry name" value="PHD_MMD1_like"/>
    <property type="match status" value="1"/>
</dbReference>
<organism evidence="7 8">
    <name type="scientific">Crotalaria pallida</name>
    <name type="common">Smooth rattlebox</name>
    <name type="synonym">Crotalaria striata</name>
    <dbReference type="NCBI Taxonomy" id="3830"/>
    <lineage>
        <taxon>Eukaryota</taxon>
        <taxon>Viridiplantae</taxon>
        <taxon>Streptophyta</taxon>
        <taxon>Embryophyta</taxon>
        <taxon>Tracheophyta</taxon>
        <taxon>Spermatophyta</taxon>
        <taxon>Magnoliopsida</taxon>
        <taxon>eudicotyledons</taxon>
        <taxon>Gunneridae</taxon>
        <taxon>Pentapetalae</taxon>
        <taxon>rosids</taxon>
        <taxon>fabids</taxon>
        <taxon>Fabales</taxon>
        <taxon>Fabaceae</taxon>
        <taxon>Papilionoideae</taxon>
        <taxon>50 kb inversion clade</taxon>
        <taxon>genistoids sensu lato</taxon>
        <taxon>core genistoids</taxon>
        <taxon>Crotalarieae</taxon>
        <taxon>Crotalaria</taxon>
    </lineage>
</organism>
<dbReference type="Pfam" id="PF25565">
    <property type="entry name" value="Ubiquitin_At1g33420"/>
    <property type="match status" value="1"/>
</dbReference>
<accession>A0AAN9ETU1</accession>
<protein>
    <recommendedName>
        <fullName evidence="6">Zinc finger PHD-type domain-containing protein</fullName>
    </recommendedName>
</protein>
<evidence type="ECO:0000313" key="7">
    <source>
        <dbReference type="EMBL" id="KAK7259833.1"/>
    </source>
</evidence>
<dbReference type="PANTHER" id="PTHR46201">
    <property type="entry name" value="PHD FINGER PROTEIN MALE MEIOCYTE DEATH 1-RELATED"/>
    <property type="match status" value="1"/>
</dbReference>
<keyword evidence="8" id="KW-1185">Reference proteome</keyword>
<evidence type="ECO:0000259" key="6">
    <source>
        <dbReference type="SMART" id="SM00249"/>
    </source>
</evidence>
<dbReference type="PANTHER" id="PTHR46201:SF6">
    <property type="entry name" value="PHD FINGER PLANT-LIKE PROTEIN"/>
    <property type="match status" value="1"/>
</dbReference>
<dbReference type="SUPFAM" id="SSF57903">
    <property type="entry name" value="FYVE/PHD zinc finger"/>
    <property type="match status" value="1"/>
</dbReference>
<evidence type="ECO:0000256" key="1">
    <source>
        <dbReference type="ARBA" id="ARBA00022723"/>
    </source>
</evidence>
<name>A0AAN9ETU1_CROPI</name>
<feature type="domain" description="Zinc finger PHD-type" evidence="6">
    <location>
        <begin position="621"/>
        <end position="667"/>
    </location>
</feature>
<dbReference type="InterPro" id="IPR019787">
    <property type="entry name" value="Znf_PHD-finger"/>
</dbReference>
<evidence type="ECO:0000313" key="8">
    <source>
        <dbReference type="Proteomes" id="UP001372338"/>
    </source>
</evidence>
<dbReference type="InterPro" id="IPR059080">
    <property type="entry name" value="WHD_PTC1"/>
</dbReference>
<dbReference type="InterPro" id="IPR019786">
    <property type="entry name" value="Zinc_finger_PHD-type_CS"/>
</dbReference>
<dbReference type="SMART" id="SM00249">
    <property type="entry name" value="PHD"/>
    <property type="match status" value="1"/>
</dbReference>
<dbReference type="Pfam" id="PF25874">
    <property type="entry name" value="WHD_plant_repro"/>
    <property type="match status" value="1"/>
</dbReference>
<dbReference type="PROSITE" id="PS01359">
    <property type="entry name" value="ZF_PHD_1"/>
    <property type="match status" value="1"/>
</dbReference>
<evidence type="ECO:0000256" key="2">
    <source>
        <dbReference type="ARBA" id="ARBA00022771"/>
    </source>
</evidence>
<gene>
    <name evidence="7" type="ORF">RIF29_25448</name>
</gene>
<evidence type="ECO:0000256" key="5">
    <source>
        <dbReference type="ARBA" id="ARBA00023163"/>
    </source>
</evidence>
<dbReference type="InterPro" id="IPR011011">
    <property type="entry name" value="Znf_FYVE_PHD"/>
</dbReference>
<dbReference type="Gene3D" id="3.30.40.10">
    <property type="entry name" value="Zinc/RING finger domain, C3HC4 (zinc finger)"/>
    <property type="match status" value="1"/>
</dbReference>
<dbReference type="GO" id="GO:0008270">
    <property type="term" value="F:zinc ion binding"/>
    <property type="evidence" value="ECO:0007669"/>
    <property type="project" value="UniProtKB-KW"/>
</dbReference>
<dbReference type="Proteomes" id="UP001372338">
    <property type="component" value="Unassembled WGS sequence"/>
</dbReference>
<dbReference type="InterPro" id="IPR057765">
    <property type="entry name" value="MS1-like_ubiquitin"/>
</dbReference>
<dbReference type="EMBL" id="JAYWIO010000005">
    <property type="protein sequence ID" value="KAK7259833.1"/>
    <property type="molecule type" value="Genomic_DNA"/>
</dbReference>
<evidence type="ECO:0000256" key="4">
    <source>
        <dbReference type="ARBA" id="ARBA00023015"/>
    </source>
</evidence>
<reference evidence="7 8" key="1">
    <citation type="submission" date="2024-01" db="EMBL/GenBank/DDBJ databases">
        <title>The genomes of 5 underutilized Papilionoideae crops provide insights into root nodulation and disease resistanc.</title>
        <authorList>
            <person name="Yuan L."/>
        </authorList>
    </citation>
    <scope>NUCLEOTIDE SEQUENCE [LARGE SCALE GENOMIC DNA]</scope>
    <source>
        <strain evidence="7">ZHUSHIDOU_FW_LH</strain>
        <tissue evidence="7">Leaf</tissue>
    </source>
</reference>
<evidence type="ECO:0000256" key="3">
    <source>
        <dbReference type="ARBA" id="ARBA00022833"/>
    </source>
</evidence>
<keyword evidence="1" id="KW-0479">Metal-binding</keyword>
<dbReference type="Pfam" id="PF00628">
    <property type="entry name" value="PHD"/>
    <property type="match status" value="1"/>
</dbReference>
<keyword evidence="3" id="KW-0862">Zinc</keyword>
<keyword evidence="5" id="KW-0804">Transcription</keyword>
<keyword evidence="4" id="KW-0805">Transcription regulation</keyword>